<reference evidence="2" key="1">
    <citation type="submission" date="2023-07" db="EMBL/GenBank/DDBJ databases">
        <title>30 novel species of actinomycetes from the DSMZ collection.</title>
        <authorList>
            <person name="Nouioui I."/>
        </authorList>
    </citation>
    <scope>NUCLEOTIDE SEQUENCE [LARGE SCALE GENOMIC DNA]</scope>
    <source>
        <strain evidence="2">DSM 41886</strain>
    </source>
</reference>
<evidence type="ECO:0000313" key="2">
    <source>
        <dbReference type="Proteomes" id="UP001183615"/>
    </source>
</evidence>
<dbReference type="Pfam" id="PF11528">
    <property type="entry name" value="DUF3224"/>
    <property type="match status" value="1"/>
</dbReference>
<dbReference type="InterPro" id="IPR023159">
    <property type="entry name" value="SO1590-like_sf"/>
</dbReference>
<sequence length="137" mass="14135">MPERSSGSFTYKDWQESVVAGEEGGPRLARATVVNAFTGVITAAETACAYSISYAADGTGAFSGFERCEGTVDGREGTFVLREWGTFDRTGTVHCSFEVLPGSAEGGLAGLRGTGAFAASPGETSISYTFDGSFATG</sequence>
<keyword evidence="2" id="KW-1185">Reference proteome</keyword>
<gene>
    <name evidence="1" type="ORF">RM779_08370</name>
</gene>
<dbReference type="InterPro" id="IPR021607">
    <property type="entry name" value="DUF3224"/>
</dbReference>
<organism evidence="1 2">
    <name type="scientific">Streptomyces johnsoniae</name>
    <dbReference type="NCBI Taxonomy" id="3075532"/>
    <lineage>
        <taxon>Bacteria</taxon>
        <taxon>Bacillati</taxon>
        <taxon>Actinomycetota</taxon>
        <taxon>Actinomycetes</taxon>
        <taxon>Kitasatosporales</taxon>
        <taxon>Streptomycetaceae</taxon>
        <taxon>Streptomyces</taxon>
    </lineage>
</organism>
<dbReference type="EMBL" id="JAVREV010000004">
    <property type="protein sequence ID" value="MDT0442612.1"/>
    <property type="molecule type" value="Genomic_DNA"/>
</dbReference>
<protein>
    <submittedName>
        <fullName evidence="1">DUF3224 domain-containing protein</fullName>
    </submittedName>
</protein>
<evidence type="ECO:0000313" key="1">
    <source>
        <dbReference type="EMBL" id="MDT0442612.1"/>
    </source>
</evidence>
<comment type="caution">
    <text evidence="1">The sequence shown here is derived from an EMBL/GenBank/DDBJ whole genome shotgun (WGS) entry which is preliminary data.</text>
</comment>
<name>A0ABU2S132_9ACTN</name>
<proteinExistence type="predicted"/>
<accession>A0ABU2S132</accession>
<dbReference type="SUPFAM" id="SSF159238">
    <property type="entry name" value="SO1590-like"/>
    <property type="match status" value="1"/>
</dbReference>
<dbReference type="Proteomes" id="UP001183615">
    <property type="component" value="Unassembled WGS sequence"/>
</dbReference>
<dbReference type="Gene3D" id="2.40.350.10">
    <property type="entry name" value="SO1590-like"/>
    <property type="match status" value="1"/>
</dbReference>
<dbReference type="RefSeq" id="WP_311617040.1">
    <property type="nucleotide sequence ID" value="NZ_JAVREV010000004.1"/>
</dbReference>